<comment type="caution">
    <text evidence="1">The sequence shown here is derived from an EMBL/GenBank/DDBJ whole genome shotgun (WGS) entry which is preliminary data.</text>
</comment>
<proteinExistence type="predicted"/>
<accession>A0A399EG58</accession>
<protein>
    <submittedName>
        <fullName evidence="1">Uncharacterized protein</fullName>
    </submittedName>
</protein>
<dbReference type="Proteomes" id="UP000265715">
    <property type="component" value="Unassembled WGS sequence"/>
</dbReference>
<sequence length="47" mass="5504">MLTKGRFPNGTPYFIYCLLPEESNAAYAPDNSIVWTVSMTDEEYRRR</sequence>
<dbReference type="EMBL" id="QXDL01000193">
    <property type="protein sequence ID" value="RIH81222.1"/>
    <property type="molecule type" value="Genomic_DNA"/>
</dbReference>
<keyword evidence="2" id="KW-1185">Reference proteome</keyword>
<evidence type="ECO:0000313" key="1">
    <source>
        <dbReference type="EMBL" id="RIH81222.1"/>
    </source>
</evidence>
<dbReference type="AlphaFoldDB" id="A0A399EG58"/>
<organism evidence="1 2">
    <name type="scientific">Calidithermus terrae</name>
    <dbReference type="NCBI Taxonomy" id="1408545"/>
    <lineage>
        <taxon>Bacteria</taxon>
        <taxon>Thermotogati</taxon>
        <taxon>Deinococcota</taxon>
        <taxon>Deinococci</taxon>
        <taxon>Thermales</taxon>
        <taxon>Thermaceae</taxon>
        <taxon>Calidithermus</taxon>
    </lineage>
</organism>
<reference evidence="1 2" key="1">
    <citation type="submission" date="2018-08" db="EMBL/GenBank/DDBJ databases">
        <title>Meiothermus terrae DSM 26712 genome sequencing project.</title>
        <authorList>
            <person name="Da Costa M.S."/>
            <person name="Albuquerque L."/>
            <person name="Raposo P."/>
            <person name="Froufe H.J.C."/>
            <person name="Barroso C.S."/>
            <person name="Egas C."/>
        </authorList>
    </citation>
    <scope>NUCLEOTIDE SEQUENCE [LARGE SCALE GENOMIC DNA]</scope>
    <source>
        <strain evidence="1 2">DSM 26712</strain>
    </source>
</reference>
<name>A0A399EG58_9DEIN</name>
<evidence type="ECO:0000313" key="2">
    <source>
        <dbReference type="Proteomes" id="UP000265715"/>
    </source>
</evidence>
<gene>
    <name evidence="1" type="ORF">Mterra_03307</name>
</gene>